<reference evidence="2 3" key="1">
    <citation type="submission" date="2017-06" db="EMBL/GenBank/DDBJ databases">
        <authorList>
            <consortium name="Pathogen Informatics"/>
        </authorList>
    </citation>
    <scope>NUCLEOTIDE SEQUENCE [LARGE SCALE GENOMIC DNA]</scope>
    <source>
        <strain evidence="2 3">NCTC13490</strain>
    </source>
</reference>
<dbReference type="Proteomes" id="UP000215196">
    <property type="component" value="Chromosome 1"/>
</dbReference>
<protein>
    <submittedName>
        <fullName evidence="2">Uncharacterized protein</fullName>
    </submittedName>
</protein>
<keyword evidence="1" id="KW-0175">Coiled coil</keyword>
<name>A0A239WP63_9FLAO</name>
<feature type="coiled-coil region" evidence="1">
    <location>
        <begin position="69"/>
        <end position="120"/>
    </location>
</feature>
<evidence type="ECO:0000313" key="2">
    <source>
        <dbReference type="EMBL" id="SNV36291.1"/>
    </source>
</evidence>
<dbReference type="EMBL" id="LT906465">
    <property type="protein sequence ID" value="SNV36291.1"/>
    <property type="molecule type" value="Genomic_DNA"/>
</dbReference>
<accession>A0A239WP63</accession>
<keyword evidence="3" id="KW-1185">Reference proteome</keyword>
<evidence type="ECO:0000256" key="1">
    <source>
        <dbReference type="SAM" id="Coils"/>
    </source>
</evidence>
<dbReference type="InterPro" id="IPR044925">
    <property type="entry name" value="His-Me_finger_sf"/>
</dbReference>
<proteinExistence type="predicted"/>
<gene>
    <name evidence="2" type="ORF">SAMEA4412677_00518</name>
</gene>
<dbReference type="RefSeq" id="WP_095070138.1">
    <property type="nucleotide sequence ID" value="NZ_LT906465.1"/>
</dbReference>
<dbReference type="KEGG" id="ctak:4412677_00518"/>
<evidence type="ECO:0000313" key="3">
    <source>
        <dbReference type="Proteomes" id="UP000215196"/>
    </source>
</evidence>
<dbReference type="Gene3D" id="3.90.75.20">
    <property type="match status" value="1"/>
</dbReference>
<dbReference type="SUPFAM" id="SSF54060">
    <property type="entry name" value="His-Me finger endonucleases"/>
    <property type="match status" value="1"/>
</dbReference>
<organism evidence="2 3">
    <name type="scientific">Chryseobacterium taklimakanense</name>
    <dbReference type="NCBI Taxonomy" id="536441"/>
    <lineage>
        <taxon>Bacteria</taxon>
        <taxon>Pseudomonadati</taxon>
        <taxon>Bacteroidota</taxon>
        <taxon>Flavobacteriia</taxon>
        <taxon>Flavobacteriales</taxon>
        <taxon>Weeksellaceae</taxon>
        <taxon>Chryseobacterium group</taxon>
        <taxon>Chryseobacterium</taxon>
    </lineage>
</organism>
<dbReference type="AlphaFoldDB" id="A0A239WP63"/>
<sequence length="256" mass="30492">MTKEIWVEHPTDTEGTSFTKFEISNFGRLKIYNHLSPNGRITKGTLVRGVPSYIYKIYRSAPERDQQKLDEAVEKYQEARRMVAKFRYQPLKLAQYKKERDQLKEKKKKLTQKVAKKREHSVVLIIHRLVAEYFLEKPAEKDKIFVIHKDFDKKNNHVDNLAWASQDEISARHSQQPKLLLHKFKRQLYNIPQPPRNMKLSENDVLYIKKRLKKDDKIEKLAQRFGVAHSTIKNIRDGKTWKNVKLVEDLLDEREK</sequence>